<feature type="transmembrane region" description="Helical" evidence="5">
    <location>
        <begin position="136"/>
        <end position="154"/>
    </location>
</feature>
<comment type="subcellular location">
    <subcellularLocation>
        <location evidence="1">Membrane</location>
        <topology evidence="1">Multi-pass membrane protein</topology>
    </subcellularLocation>
</comment>
<dbReference type="Proteomes" id="UP001169242">
    <property type="component" value="Unassembled WGS sequence"/>
</dbReference>
<feature type="transmembrane region" description="Helical" evidence="5">
    <location>
        <begin position="296"/>
        <end position="314"/>
    </location>
</feature>
<dbReference type="Gene3D" id="1.20.1420.30">
    <property type="entry name" value="NCX, central ion-binding region"/>
    <property type="match status" value="1"/>
</dbReference>
<feature type="transmembrane region" description="Helical" evidence="5">
    <location>
        <begin position="269"/>
        <end position="290"/>
    </location>
</feature>
<dbReference type="GO" id="GO:0008273">
    <property type="term" value="F:calcium, potassium:sodium antiporter activity"/>
    <property type="evidence" value="ECO:0007669"/>
    <property type="project" value="TreeGrafter"/>
</dbReference>
<dbReference type="PANTHER" id="PTHR10846:SF8">
    <property type="entry name" value="INNER MEMBRANE PROTEIN YRBG"/>
    <property type="match status" value="1"/>
</dbReference>
<evidence type="ECO:0000256" key="4">
    <source>
        <dbReference type="ARBA" id="ARBA00023136"/>
    </source>
</evidence>
<keyword evidence="3 5" id="KW-1133">Transmembrane helix</keyword>
<sequence length="315" mass="33164">MDYILLLIGFVLLIKGADFFVDGASSIAKTLKVPALIIGLTIVAFGTSAPELAVSITSAMKGQNGIAVGNVVGSNIFNVLMVVGVSAMICPLVVKKSILVKEFPFTILAGIALFIMAIDTVLGSGSANILSRTDGIMLLIFFGIFMYYLIEVALQARANGEEEEEIEGMPLWKGIVFSLGGIAGIVVGGDIVVDSATNIALAWGMSETLVGLTIIAVGTSLPELVTSIVAARKGESDIALGNVIGSCIFNVFLILGVSATINPIELSGAIFTDMFIMIVITVITYFFAMSKRINRVEGGILVATYVAYMAYIIVR</sequence>
<feature type="transmembrane region" description="Helical" evidence="5">
    <location>
        <begin position="238"/>
        <end position="257"/>
    </location>
</feature>
<proteinExistence type="predicted"/>
<keyword evidence="8" id="KW-1185">Reference proteome</keyword>
<dbReference type="InterPro" id="IPR004481">
    <property type="entry name" value="K/Na/Ca-exchanger"/>
</dbReference>
<evidence type="ECO:0000256" key="2">
    <source>
        <dbReference type="ARBA" id="ARBA00022692"/>
    </source>
</evidence>
<evidence type="ECO:0000259" key="6">
    <source>
        <dbReference type="Pfam" id="PF01699"/>
    </source>
</evidence>
<dbReference type="GO" id="GO:0006874">
    <property type="term" value="P:intracellular calcium ion homeostasis"/>
    <property type="evidence" value="ECO:0007669"/>
    <property type="project" value="TreeGrafter"/>
</dbReference>
<evidence type="ECO:0000256" key="3">
    <source>
        <dbReference type="ARBA" id="ARBA00022989"/>
    </source>
</evidence>
<dbReference type="NCBIfam" id="TIGR00367">
    <property type="entry name" value="calcium/sodium antiporter"/>
    <property type="match status" value="1"/>
</dbReference>
<evidence type="ECO:0000313" key="8">
    <source>
        <dbReference type="Proteomes" id="UP001169242"/>
    </source>
</evidence>
<protein>
    <submittedName>
        <fullName evidence="7">Calcium/sodium antiporter</fullName>
    </submittedName>
</protein>
<feature type="transmembrane region" description="Helical" evidence="5">
    <location>
        <begin position="174"/>
        <end position="193"/>
    </location>
</feature>
<organism evidence="7 8">
    <name type="scientific">Holtiella tumoricola</name>
    <dbReference type="NCBI Taxonomy" id="3018743"/>
    <lineage>
        <taxon>Bacteria</taxon>
        <taxon>Bacillati</taxon>
        <taxon>Bacillota</taxon>
        <taxon>Clostridia</taxon>
        <taxon>Lachnospirales</taxon>
        <taxon>Cellulosilyticaceae</taxon>
        <taxon>Holtiella</taxon>
    </lineage>
</organism>
<dbReference type="PANTHER" id="PTHR10846">
    <property type="entry name" value="SODIUM/POTASSIUM/CALCIUM EXCHANGER"/>
    <property type="match status" value="1"/>
</dbReference>
<feature type="transmembrane region" description="Helical" evidence="5">
    <location>
        <begin position="106"/>
        <end position="124"/>
    </location>
</feature>
<keyword evidence="2 5" id="KW-0812">Transmembrane</keyword>
<dbReference type="EMBL" id="JAQIFT010000012">
    <property type="protein sequence ID" value="MDA3730355.1"/>
    <property type="molecule type" value="Genomic_DNA"/>
</dbReference>
<evidence type="ECO:0000313" key="7">
    <source>
        <dbReference type="EMBL" id="MDA3730355.1"/>
    </source>
</evidence>
<dbReference type="AlphaFoldDB" id="A0AA42IZG8"/>
<feature type="transmembrane region" description="Helical" evidence="5">
    <location>
        <begin position="33"/>
        <end position="54"/>
    </location>
</feature>
<dbReference type="GO" id="GO:0005886">
    <property type="term" value="C:plasma membrane"/>
    <property type="evidence" value="ECO:0007669"/>
    <property type="project" value="TreeGrafter"/>
</dbReference>
<dbReference type="RefSeq" id="WP_271011012.1">
    <property type="nucleotide sequence ID" value="NZ_JAQIFT010000012.1"/>
</dbReference>
<reference evidence="7" key="1">
    <citation type="journal article" date="2023" name="Int. J. Syst. Evol. Microbiol.">
        <title>&lt;i&gt;Holtiella tumoricola&lt;/i&gt; gen. nov. sp. nov., isolated from a human clinical sample.</title>
        <authorList>
            <person name="Allen-Vercoe E."/>
            <person name="Daigneault M.C."/>
            <person name="Vancuren S.J."/>
            <person name="Cochrane K."/>
            <person name="O'Neal L.L."/>
            <person name="Sankaranarayanan K."/>
            <person name="Lawson P.A."/>
        </authorList>
    </citation>
    <scope>NUCLEOTIDE SEQUENCE</scope>
    <source>
        <strain evidence="7">CC70A</strain>
    </source>
</reference>
<evidence type="ECO:0000256" key="5">
    <source>
        <dbReference type="SAM" id="Phobius"/>
    </source>
</evidence>
<comment type="caution">
    <text evidence="7">The sequence shown here is derived from an EMBL/GenBank/DDBJ whole genome shotgun (WGS) entry which is preliminary data.</text>
</comment>
<dbReference type="Pfam" id="PF01699">
    <property type="entry name" value="Na_Ca_ex"/>
    <property type="match status" value="2"/>
</dbReference>
<dbReference type="GO" id="GO:0005262">
    <property type="term" value="F:calcium channel activity"/>
    <property type="evidence" value="ECO:0007669"/>
    <property type="project" value="TreeGrafter"/>
</dbReference>
<gene>
    <name evidence="7" type="ORF">PBV87_02400</name>
</gene>
<feature type="domain" description="Sodium/calcium exchanger membrane region" evidence="6">
    <location>
        <begin position="174"/>
        <end position="313"/>
    </location>
</feature>
<evidence type="ECO:0000256" key="1">
    <source>
        <dbReference type="ARBA" id="ARBA00004141"/>
    </source>
</evidence>
<feature type="transmembrane region" description="Helical" evidence="5">
    <location>
        <begin position="75"/>
        <end position="94"/>
    </location>
</feature>
<feature type="domain" description="Sodium/calcium exchanger membrane region" evidence="6">
    <location>
        <begin position="3"/>
        <end position="150"/>
    </location>
</feature>
<dbReference type="InterPro" id="IPR044880">
    <property type="entry name" value="NCX_ion-bd_dom_sf"/>
</dbReference>
<name>A0AA42IZG8_9FIRM</name>
<dbReference type="InterPro" id="IPR004837">
    <property type="entry name" value="NaCa_Exmemb"/>
</dbReference>
<keyword evidence="4 5" id="KW-0472">Membrane</keyword>
<accession>A0AA42IZG8</accession>